<evidence type="ECO:0000256" key="4">
    <source>
        <dbReference type="PROSITE-ProRule" id="PRU00409"/>
    </source>
</evidence>
<dbReference type="Gene3D" id="3.30.470.20">
    <property type="entry name" value="ATP-grasp fold, B domain"/>
    <property type="match status" value="1"/>
</dbReference>
<keyword evidence="2 4" id="KW-0547">Nucleotide-binding</keyword>
<dbReference type="InterPro" id="IPR011226">
    <property type="entry name" value="ATP-grasp_fam"/>
</dbReference>
<evidence type="ECO:0000256" key="3">
    <source>
        <dbReference type="ARBA" id="ARBA00022840"/>
    </source>
</evidence>
<protein>
    <submittedName>
        <fullName evidence="6">ATP-grasp domain-containing protein</fullName>
    </submittedName>
</protein>
<dbReference type="Pfam" id="PF15632">
    <property type="entry name" value="ATPgrasp_Ter"/>
    <property type="match status" value="1"/>
</dbReference>
<evidence type="ECO:0000256" key="1">
    <source>
        <dbReference type="ARBA" id="ARBA00022598"/>
    </source>
</evidence>
<name>A0A6P1DU99_9GAMM</name>
<evidence type="ECO:0000256" key="2">
    <source>
        <dbReference type="ARBA" id="ARBA00022741"/>
    </source>
</evidence>
<evidence type="ECO:0000313" key="7">
    <source>
        <dbReference type="Proteomes" id="UP000471640"/>
    </source>
</evidence>
<dbReference type="InterPro" id="IPR005479">
    <property type="entry name" value="CPAse_ATP-bd"/>
</dbReference>
<keyword evidence="7" id="KW-1185">Reference proteome</keyword>
<reference evidence="7" key="1">
    <citation type="journal article" date="2020" name="Microbiol. Resour. Announc.">
        <title>Draft Genome Sequences of Thiorhodococcus mannitoliphagus and Thiorhodococcus minor, Purple Sulfur Photosynthetic Bacteria in the Gammaproteobacterial Family Chromatiaceae.</title>
        <authorList>
            <person name="Aviles F.A."/>
            <person name="Meyer T.E."/>
            <person name="Kyndt J.A."/>
        </authorList>
    </citation>
    <scope>NUCLEOTIDE SEQUENCE [LARGE SCALE GENOMIC DNA]</scope>
    <source>
        <strain evidence="7">DSM 18266</strain>
    </source>
</reference>
<dbReference type="EMBL" id="JAAIJR010000043">
    <property type="protein sequence ID" value="NEX21040.1"/>
    <property type="molecule type" value="Genomic_DNA"/>
</dbReference>
<keyword evidence="3 4" id="KW-0067">ATP-binding</keyword>
<dbReference type="InterPro" id="IPR011761">
    <property type="entry name" value="ATP-grasp"/>
</dbReference>
<dbReference type="GO" id="GO:0016874">
    <property type="term" value="F:ligase activity"/>
    <property type="evidence" value="ECO:0007669"/>
    <property type="project" value="UniProtKB-KW"/>
</dbReference>
<dbReference type="Gene3D" id="3.40.50.20">
    <property type="match status" value="1"/>
</dbReference>
<keyword evidence="1" id="KW-0436">Ligase</keyword>
<evidence type="ECO:0000313" key="6">
    <source>
        <dbReference type="EMBL" id="NEX21040.1"/>
    </source>
</evidence>
<accession>A0A6P1DU99</accession>
<organism evidence="6 7">
    <name type="scientific">Thiorhodococcus mannitoliphagus</name>
    <dbReference type="NCBI Taxonomy" id="329406"/>
    <lineage>
        <taxon>Bacteria</taxon>
        <taxon>Pseudomonadati</taxon>
        <taxon>Pseudomonadota</taxon>
        <taxon>Gammaproteobacteria</taxon>
        <taxon>Chromatiales</taxon>
        <taxon>Chromatiaceae</taxon>
        <taxon>Thiorhodococcus</taxon>
    </lineage>
</organism>
<dbReference type="GO" id="GO:0005524">
    <property type="term" value="F:ATP binding"/>
    <property type="evidence" value="ECO:0007669"/>
    <property type="project" value="UniProtKB-UniRule"/>
</dbReference>
<feature type="domain" description="ATP-grasp" evidence="5">
    <location>
        <begin position="119"/>
        <end position="313"/>
    </location>
</feature>
<comment type="caution">
    <text evidence="6">The sequence shown here is derived from an EMBL/GenBank/DDBJ whole genome shotgun (WGS) entry which is preliminary data.</text>
</comment>
<dbReference type="RefSeq" id="WP_164654145.1">
    <property type="nucleotide sequence ID" value="NZ_JAAIJR010000043.1"/>
</dbReference>
<dbReference type="AlphaFoldDB" id="A0A6P1DU99"/>
<reference evidence="6 7" key="2">
    <citation type="submission" date="2020-02" db="EMBL/GenBank/DDBJ databases">
        <title>Genome sequences of Thiorhodococcus mannitoliphagus and Thiorhodococcus minor, purple sulfur photosynthetic bacteria in the gammaproteobacterial family, Chromatiaceae.</title>
        <authorList>
            <person name="Aviles F.A."/>
            <person name="Meyer T.E."/>
            <person name="Kyndt J.A."/>
        </authorList>
    </citation>
    <scope>NUCLEOTIDE SEQUENCE [LARGE SCALE GENOMIC DNA]</scope>
    <source>
        <strain evidence="6 7">DSM 18266</strain>
    </source>
</reference>
<proteinExistence type="predicted"/>
<dbReference type="PROSITE" id="PS00867">
    <property type="entry name" value="CPSASE_2"/>
    <property type="match status" value="1"/>
</dbReference>
<dbReference type="SUPFAM" id="SSF56059">
    <property type="entry name" value="Glutathione synthetase ATP-binding domain-like"/>
    <property type="match status" value="1"/>
</dbReference>
<dbReference type="PIRSF" id="PIRSF029120">
    <property type="entry name" value="UCP029120"/>
    <property type="match status" value="1"/>
</dbReference>
<dbReference type="Proteomes" id="UP000471640">
    <property type="component" value="Unassembled WGS sequence"/>
</dbReference>
<dbReference type="InterPro" id="IPR052032">
    <property type="entry name" value="ATP-dep_AA_Ligase"/>
</dbReference>
<dbReference type="PROSITE" id="PS50975">
    <property type="entry name" value="ATP_GRASP"/>
    <property type="match status" value="1"/>
</dbReference>
<evidence type="ECO:0000259" key="5">
    <source>
        <dbReference type="PROSITE" id="PS50975"/>
    </source>
</evidence>
<dbReference type="PANTHER" id="PTHR43585">
    <property type="entry name" value="FUMIPYRROLE BIOSYNTHESIS PROTEIN C"/>
    <property type="match status" value="1"/>
</dbReference>
<gene>
    <name evidence="6" type="ORF">G3480_12075</name>
</gene>
<dbReference type="PANTHER" id="PTHR43585:SF2">
    <property type="entry name" value="ATP-GRASP ENZYME FSQD"/>
    <property type="match status" value="1"/>
</dbReference>
<dbReference type="GO" id="GO:0046872">
    <property type="term" value="F:metal ion binding"/>
    <property type="evidence" value="ECO:0007669"/>
    <property type="project" value="InterPro"/>
</dbReference>
<sequence length="343" mass="37609">MTRVWLNRAFSSVRAVLDLVRQGDQAGEYQLVCSHPRPSFPGFLSAHEHAIEPNGLDESEYVQFCLDFCCERSIDVLWPGQSAQAIVAERERFAELGVRVLAVASPETLDLLEDKARFYAEARRFSIPPPESLTFDTAADFEACYTQLRSDHDLLCIKPSVGINGAGFRIIDEHRGSLELLLQNAIHSIHLAGLQAALAAADRFQPMLLMEHLSGPEYSVDCVADGRRVLALVQRQKPAASAYGQLLVSIPAIEQAVREMTEAFGLCGLFNVQFREGRDGIRLLEINARVSGGIGYTGVAGVNLPYLALKGWTQGFGALETTATQAGARVLELLHYQHGEDVA</sequence>